<dbReference type="PANTHER" id="PTHR10962">
    <property type="entry name" value="INTEGRAL TRANSMEMBRANE PROTEIN 2"/>
    <property type="match status" value="1"/>
</dbReference>
<feature type="transmembrane region" description="Helical" evidence="9">
    <location>
        <begin position="57"/>
        <end position="76"/>
    </location>
</feature>
<evidence type="ECO:0000313" key="11">
    <source>
        <dbReference type="Proteomes" id="UP000092462"/>
    </source>
</evidence>
<evidence type="ECO:0000256" key="8">
    <source>
        <dbReference type="ARBA" id="ARBA00023180"/>
    </source>
</evidence>
<keyword evidence="8" id="KW-0325">Glycoprotein</keyword>
<keyword evidence="9" id="KW-1003">Cell membrane</keyword>
<dbReference type="EnsemblMetazoa" id="PPAI002385-RA">
    <property type="protein sequence ID" value="PPAI002385-PA"/>
    <property type="gene ID" value="PPAI002385"/>
</dbReference>
<dbReference type="GO" id="GO:0042985">
    <property type="term" value="P:negative regulation of amyloid precursor protein biosynthetic process"/>
    <property type="evidence" value="ECO:0007669"/>
    <property type="project" value="TreeGrafter"/>
</dbReference>
<evidence type="ECO:0000256" key="6">
    <source>
        <dbReference type="ARBA" id="ARBA00023136"/>
    </source>
</evidence>
<dbReference type="GO" id="GO:0005886">
    <property type="term" value="C:plasma membrane"/>
    <property type="evidence" value="ECO:0007669"/>
    <property type="project" value="UniProtKB-UniRule"/>
</dbReference>
<dbReference type="AlphaFoldDB" id="A0A1B0EW44"/>
<keyword evidence="3 9" id="KW-0812">Transmembrane</keyword>
<dbReference type="Proteomes" id="UP000092462">
    <property type="component" value="Unassembled WGS sequence"/>
</dbReference>
<evidence type="ECO:0000256" key="5">
    <source>
        <dbReference type="ARBA" id="ARBA00022989"/>
    </source>
</evidence>
<protein>
    <recommendedName>
        <fullName evidence="9">Integral membrane protein 2</fullName>
    </recommendedName>
</protein>
<keyword evidence="11" id="KW-1185">Reference proteome</keyword>
<dbReference type="GO" id="GO:0070062">
    <property type="term" value="C:extracellular exosome"/>
    <property type="evidence" value="ECO:0007669"/>
    <property type="project" value="TreeGrafter"/>
</dbReference>
<evidence type="ECO:0000256" key="7">
    <source>
        <dbReference type="ARBA" id="ARBA00023157"/>
    </source>
</evidence>
<dbReference type="OrthoDB" id="9982095at2759"/>
<evidence type="ECO:0000313" key="10">
    <source>
        <dbReference type="EnsemblMetazoa" id="PPAI002385-PA"/>
    </source>
</evidence>
<keyword evidence="4 9" id="KW-0735">Signal-anchor</keyword>
<dbReference type="VEuPathDB" id="VectorBase:PPAPM1_001052"/>
<evidence type="ECO:0000256" key="2">
    <source>
        <dbReference type="ARBA" id="ARBA00006794"/>
    </source>
</evidence>
<keyword evidence="6 9" id="KW-0472">Membrane</keyword>
<comment type="subcellular location">
    <subcellularLocation>
        <location evidence="1 9">Membrane</location>
        <topology evidence="1 9">Single-pass type II membrane protein</topology>
    </subcellularLocation>
</comment>
<dbReference type="KEGG" id="ppap:129806363"/>
<reference evidence="10" key="1">
    <citation type="submission" date="2022-08" db="UniProtKB">
        <authorList>
            <consortium name="EnsemblMetazoa"/>
        </authorList>
    </citation>
    <scope>IDENTIFICATION</scope>
    <source>
        <strain evidence="10">Israel</strain>
    </source>
</reference>
<dbReference type="GO" id="GO:0005794">
    <property type="term" value="C:Golgi apparatus"/>
    <property type="evidence" value="ECO:0007669"/>
    <property type="project" value="TreeGrafter"/>
</dbReference>
<dbReference type="PANTHER" id="PTHR10962:SF1">
    <property type="entry name" value="INTEGRAL MEMBRANE PROTEIN 2"/>
    <property type="match status" value="1"/>
</dbReference>
<evidence type="ECO:0000256" key="9">
    <source>
        <dbReference type="RuleBase" id="RU367061"/>
    </source>
</evidence>
<dbReference type="InterPro" id="IPR040145">
    <property type="entry name" value="ITM2"/>
</dbReference>
<comment type="similarity">
    <text evidence="2 9">Belongs to the ITM2 family.</text>
</comment>
<dbReference type="PROSITE" id="PS50869">
    <property type="entry name" value="BRICHOS"/>
    <property type="match status" value="1"/>
</dbReference>
<dbReference type="GeneID" id="129806363"/>
<dbReference type="SMART" id="SM01039">
    <property type="entry name" value="BRICHOS"/>
    <property type="match status" value="1"/>
</dbReference>
<sequence>MTILTSGSEKKNVEVTVVPLVVDNELNNSKELNSVRVLKPIREIRPLERQPWAMTKIFTIALIIMSLGILGGNFLARSLARSHVERMRFHGFCGVPYDSNLVDNKTMMLFNSKFRYEDQDLPLLSRAMAFFGNQPSLNGRIDDFRYDIEEEEKLAQKFLKEELELDLSDEESYARIDVPDFKNGRPGRFLHDFKFNQSGIIDAQNGRCFVMPLDRDVVLPPKSMRDLVMRIWNGYYDIDTSVIRKEMRVIIPEIEDLSTVAPTISNECKNMKIFRLEKIEHDLAKRSVDSDSKDTFMEFTGKMSEVKLHNMRELEEHMKKK</sequence>
<dbReference type="GO" id="GO:0001540">
    <property type="term" value="F:amyloid-beta binding"/>
    <property type="evidence" value="ECO:0007669"/>
    <property type="project" value="TreeGrafter"/>
</dbReference>
<keyword evidence="5 9" id="KW-1133">Transmembrane helix</keyword>
<dbReference type="Pfam" id="PF04089">
    <property type="entry name" value="BRICHOS"/>
    <property type="match status" value="1"/>
</dbReference>
<dbReference type="InterPro" id="IPR007084">
    <property type="entry name" value="BRICHOS_dom"/>
</dbReference>
<dbReference type="EMBL" id="AJVK01011497">
    <property type="status" value="NOT_ANNOTATED_CDS"/>
    <property type="molecule type" value="Genomic_DNA"/>
</dbReference>
<proteinExistence type="inferred from homology"/>
<dbReference type="VEuPathDB" id="VectorBase:PPAI002385"/>
<name>A0A1B0EW44_PHLPP</name>
<dbReference type="RefSeq" id="XP_055710892.1">
    <property type="nucleotide sequence ID" value="XM_055854917.1"/>
</dbReference>
<evidence type="ECO:0000256" key="3">
    <source>
        <dbReference type="ARBA" id="ARBA00022692"/>
    </source>
</evidence>
<evidence type="ECO:0000256" key="4">
    <source>
        <dbReference type="ARBA" id="ARBA00022968"/>
    </source>
</evidence>
<keyword evidence="7" id="KW-1015">Disulfide bond</keyword>
<dbReference type="EMBL" id="AJVK01011496">
    <property type="status" value="NOT_ANNOTATED_CDS"/>
    <property type="molecule type" value="Genomic_DNA"/>
</dbReference>
<accession>A0A1B0EW44</accession>
<evidence type="ECO:0000256" key="1">
    <source>
        <dbReference type="ARBA" id="ARBA00004606"/>
    </source>
</evidence>
<organism evidence="10 11">
    <name type="scientific">Phlebotomus papatasi</name>
    <name type="common">Sandfly</name>
    <dbReference type="NCBI Taxonomy" id="29031"/>
    <lineage>
        <taxon>Eukaryota</taxon>
        <taxon>Metazoa</taxon>
        <taxon>Ecdysozoa</taxon>
        <taxon>Arthropoda</taxon>
        <taxon>Hexapoda</taxon>
        <taxon>Insecta</taxon>
        <taxon>Pterygota</taxon>
        <taxon>Neoptera</taxon>
        <taxon>Endopterygota</taxon>
        <taxon>Diptera</taxon>
        <taxon>Nematocera</taxon>
        <taxon>Psychodoidea</taxon>
        <taxon>Psychodidae</taxon>
        <taxon>Phlebotomus</taxon>
        <taxon>Phlebotomus</taxon>
    </lineage>
</organism>